<dbReference type="InterPro" id="IPR018797">
    <property type="entry name" value="FAM98"/>
</dbReference>
<dbReference type="GeneTree" id="ENSGT00440000037341"/>
<proteinExistence type="inferred from homology"/>
<protein>
    <submittedName>
        <fullName evidence="2">Family with sequence similarity 98 member C</fullName>
    </submittedName>
</protein>
<evidence type="ECO:0000256" key="1">
    <source>
        <dbReference type="ARBA" id="ARBA00007218"/>
    </source>
</evidence>
<reference evidence="2" key="2">
    <citation type="submission" date="2025-09" db="UniProtKB">
        <authorList>
            <consortium name="Ensembl"/>
        </authorList>
    </citation>
    <scope>IDENTIFICATION</scope>
</reference>
<evidence type="ECO:0000313" key="3">
    <source>
        <dbReference type="Proteomes" id="UP000694388"/>
    </source>
</evidence>
<dbReference type="AlphaFoldDB" id="A0A8C4R261"/>
<dbReference type="PANTHER" id="PTHR31353">
    <property type="entry name" value="FAM98"/>
    <property type="match status" value="1"/>
</dbReference>
<dbReference type="Pfam" id="PF10239">
    <property type="entry name" value="DUF2465"/>
    <property type="match status" value="2"/>
</dbReference>
<dbReference type="Proteomes" id="UP000694388">
    <property type="component" value="Unplaced"/>
</dbReference>
<dbReference type="GO" id="GO:0072669">
    <property type="term" value="C:tRNA-splicing ligase complex"/>
    <property type="evidence" value="ECO:0007669"/>
    <property type="project" value="TreeGrafter"/>
</dbReference>
<keyword evidence="3" id="KW-1185">Reference proteome</keyword>
<reference evidence="2" key="1">
    <citation type="submission" date="2025-08" db="UniProtKB">
        <authorList>
            <consortium name="Ensembl"/>
        </authorList>
    </citation>
    <scope>IDENTIFICATION</scope>
</reference>
<name>A0A8C4R261_EPTBU</name>
<evidence type="ECO:0000313" key="2">
    <source>
        <dbReference type="Ensembl" id="ENSEBUP00000023638.1"/>
    </source>
</evidence>
<dbReference type="Ensembl" id="ENSEBUT00000024213.1">
    <property type="protein sequence ID" value="ENSEBUP00000023638.1"/>
    <property type="gene ID" value="ENSEBUG00000014558.1"/>
</dbReference>
<comment type="similarity">
    <text evidence="1">Belongs to the FAM98 family.</text>
</comment>
<accession>A0A8C4R261</accession>
<sequence length="359" mass="40208">MRFKRSRFYEHFDTKISQIGRLQPVIWPLEDCGATGGAGDEEALEKFVTGGAESPKFTGHCARMVAELRMLSSLEESLTATSAEEAETFQLEVSGLLAEMHCPYETLTSGDVAERLTSRDARIKLLCTYASVLFCSSGLPPSFIDCIYKYLHLPQVPTDCLGKPLLKETLSNEQWRKLEVLNENLLSEYELRRSMLLKRLDVTMQSFGWSELAKVNVDAIAEAYLPLRRNLSDRSRVSLAHLLAAREDLSRIVKASGSNVQRGTGSRIHKVMHVLSALIVAAISHIPPNEGMLILILYRGKKIVIFHLKKVNFVGRQMHLLSICEIVTCRSPERAAVCLPEYAMTVTRKNIPCLLPCEV</sequence>
<dbReference type="PANTHER" id="PTHR31353:SF1">
    <property type="entry name" value="PROTEIN FAM98B"/>
    <property type="match status" value="1"/>
</dbReference>
<organism evidence="2 3">
    <name type="scientific">Eptatretus burgeri</name>
    <name type="common">Inshore hagfish</name>
    <dbReference type="NCBI Taxonomy" id="7764"/>
    <lineage>
        <taxon>Eukaryota</taxon>
        <taxon>Metazoa</taxon>
        <taxon>Chordata</taxon>
        <taxon>Craniata</taxon>
        <taxon>Vertebrata</taxon>
        <taxon>Cyclostomata</taxon>
        <taxon>Myxini</taxon>
        <taxon>Myxiniformes</taxon>
        <taxon>Myxinidae</taxon>
        <taxon>Eptatretinae</taxon>
        <taxon>Eptatretus</taxon>
    </lineage>
</organism>